<dbReference type="Gene3D" id="1.10.630.10">
    <property type="entry name" value="Cytochrome P450"/>
    <property type="match status" value="1"/>
</dbReference>
<keyword evidence="9" id="KW-0560">Oxidoreductase</keyword>
<keyword evidence="12 14" id="KW-0472">Membrane</keyword>
<evidence type="ECO:0000313" key="16">
    <source>
        <dbReference type="Proteomes" id="UP001303373"/>
    </source>
</evidence>
<evidence type="ECO:0000256" key="1">
    <source>
        <dbReference type="ARBA" id="ARBA00001971"/>
    </source>
</evidence>
<evidence type="ECO:0000256" key="6">
    <source>
        <dbReference type="ARBA" id="ARBA00022692"/>
    </source>
</evidence>
<feature type="binding site" description="axial binding residue" evidence="13">
    <location>
        <position position="481"/>
    </location>
    <ligand>
        <name>heme</name>
        <dbReference type="ChEBI" id="CHEBI:30413"/>
    </ligand>
    <ligandPart>
        <name>Fe</name>
        <dbReference type="ChEBI" id="CHEBI:18248"/>
    </ligandPart>
</feature>
<protein>
    <recommendedName>
        <fullName evidence="17">Cytochrome P450</fullName>
    </recommendedName>
</protein>
<evidence type="ECO:0008006" key="17">
    <source>
        <dbReference type="Google" id="ProtNLM"/>
    </source>
</evidence>
<evidence type="ECO:0000256" key="3">
    <source>
        <dbReference type="ARBA" id="ARBA00004685"/>
    </source>
</evidence>
<dbReference type="PANTHER" id="PTHR24305:SF112">
    <property type="entry name" value="L-ORNITHINE-N5-MONOOXYGENASE (EUROFUNG)"/>
    <property type="match status" value="1"/>
</dbReference>
<dbReference type="FunFam" id="1.10.630.10:FF:000063">
    <property type="entry name" value="Cytochrome P450 monooxygenase"/>
    <property type="match status" value="1"/>
</dbReference>
<evidence type="ECO:0000256" key="9">
    <source>
        <dbReference type="ARBA" id="ARBA00023002"/>
    </source>
</evidence>
<dbReference type="InterPro" id="IPR036396">
    <property type="entry name" value="Cyt_P450_sf"/>
</dbReference>
<evidence type="ECO:0000256" key="8">
    <source>
        <dbReference type="ARBA" id="ARBA00022989"/>
    </source>
</evidence>
<dbReference type="GO" id="GO:0016020">
    <property type="term" value="C:membrane"/>
    <property type="evidence" value="ECO:0007669"/>
    <property type="project" value="UniProtKB-SubCell"/>
</dbReference>
<evidence type="ECO:0000256" key="4">
    <source>
        <dbReference type="ARBA" id="ARBA00010617"/>
    </source>
</evidence>
<evidence type="ECO:0000256" key="14">
    <source>
        <dbReference type="SAM" id="Phobius"/>
    </source>
</evidence>
<dbReference type="InterPro" id="IPR001128">
    <property type="entry name" value="Cyt_P450"/>
</dbReference>
<organism evidence="15 16">
    <name type="scientific">Acrodontium crateriforme</name>
    <dbReference type="NCBI Taxonomy" id="150365"/>
    <lineage>
        <taxon>Eukaryota</taxon>
        <taxon>Fungi</taxon>
        <taxon>Dikarya</taxon>
        <taxon>Ascomycota</taxon>
        <taxon>Pezizomycotina</taxon>
        <taxon>Dothideomycetes</taxon>
        <taxon>Dothideomycetidae</taxon>
        <taxon>Mycosphaerellales</taxon>
        <taxon>Teratosphaeriaceae</taxon>
        <taxon>Acrodontium</taxon>
    </lineage>
</organism>
<dbReference type="Proteomes" id="UP001303373">
    <property type="component" value="Chromosome 11"/>
</dbReference>
<reference evidence="15 16" key="1">
    <citation type="submission" date="2023-11" db="EMBL/GenBank/DDBJ databases">
        <title>An acidophilic fungus is an integral part of prey digestion in a carnivorous sundew plant.</title>
        <authorList>
            <person name="Tsai I.J."/>
        </authorList>
    </citation>
    <scope>NUCLEOTIDE SEQUENCE [LARGE SCALE GENOMIC DNA]</scope>
    <source>
        <strain evidence="15">169a</strain>
    </source>
</reference>
<dbReference type="GO" id="GO:1902181">
    <property type="term" value="P:verruculogen biosynthetic process"/>
    <property type="evidence" value="ECO:0007669"/>
    <property type="project" value="UniProtKB-ARBA"/>
</dbReference>
<accession>A0AAQ3RBR6</accession>
<dbReference type="GO" id="GO:0004497">
    <property type="term" value="F:monooxygenase activity"/>
    <property type="evidence" value="ECO:0007669"/>
    <property type="project" value="UniProtKB-KW"/>
</dbReference>
<keyword evidence="16" id="KW-1185">Reference proteome</keyword>
<sequence length="539" mass="60417">MASPYVLALVGGVASHILYFNRFEHHMHGLLYLNTFLLAEAAWTIALNKIYGASLASAILSSALTGASFLTGAFTSTIIYRVFLSPLNKFPGPFGAKISTLHLSSQLGNSDAYYHLQKLHKKYGDYVRIGSNDLSIINPDLVEMAYGNNSKITKSSWYDGDAPLTSMHTSRDKSLHDKRRRMWAPAFSDKALRDYEKTIEEISVKTVQRFSEFKGEPINVTKWFNLYSFDIMGRLAFGKEYGFVDSGEKAKALELLSEGMQPLAFFMPTWLFRILISIPFLGAGFQKFVQFCIDELTWRVKNGDPAEKGGYQDIMSSILKAYKGIKNPEKDTMLQADARLIIVAGSDTTAAALTYLFYYLAKDPSQQKKIRDEVRPLTAGNWSDKDIRAAEHLNGAINEALRMHPPVPSGVSRLTPPEGVQVGDTYIPGNTVFWMPLYVMGRDERNFTNANSFIPERWTHHPEMIKHKDAFAPFLMGPFGCIGKNLALTELRVLTTRLLLRYEVALAPKEDGVALLTKSLDHFTIDLADLELCFRPVSG</sequence>
<dbReference type="CDD" id="cd11061">
    <property type="entry name" value="CYP67-like"/>
    <property type="match status" value="1"/>
</dbReference>
<gene>
    <name evidence="15" type="ORF">R9X50_00673900</name>
</gene>
<comment type="cofactor">
    <cofactor evidence="1 13">
        <name>heme</name>
        <dbReference type="ChEBI" id="CHEBI:30413"/>
    </cofactor>
</comment>
<feature type="transmembrane region" description="Helical" evidence="14">
    <location>
        <begin position="57"/>
        <end position="80"/>
    </location>
</feature>
<dbReference type="InterPro" id="IPR050121">
    <property type="entry name" value="Cytochrome_P450_monoxygenase"/>
</dbReference>
<evidence type="ECO:0000256" key="10">
    <source>
        <dbReference type="ARBA" id="ARBA00023004"/>
    </source>
</evidence>
<keyword evidence="11" id="KW-0503">Monooxygenase</keyword>
<dbReference type="Pfam" id="PF00067">
    <property type="entry name" value="p450"/>
    <property type="match status" value="1"/>
</dbReference>
<dbReference type="SUPFAM" id="SSF48264">
    <property type="entry name" value="Cytochrome P450"/>
    <property type="match status" value="1"/>
</dbReference>
<evidence type="ECO:0000256" key="5">
    <source>
        <dbReference type="ARBA" id="ARBA00022617"/>
    </source>
</evidence>
<keyword evidence="7 13" id="KW-0479">Metal-binding</keyword>
<dbReference type="EMBL" id="CP138590">
    <property type="protein sequence ID" value="WPH03856.1"/>
    <property type="molecule type" value="Genomic_DNA"/>
</dbReference>
<evidence type="ECO:0000256" key="11">
    <source>
        <dbReference type="ARBA" id="ARBA00023033"/>
    </source>
</evidence>
<keyword evidence="8 14" id="KW-1133">Transmembrane helix</keyword>
<feature type="transmembrane region" description="Helical" evidence="14">
    <location>
        <begin position="30"/>
        <end position="51"/>
    </location>
</feature>
<evidence type="ECO:0000256" key="2">
    <source>
        <dbReference type="ARBA" id="ARBA00004370"/>
    </source>
</evidence>
<dbReference type="AlphaFoldDB" id="A0AAQ3RBR6"/>
<evidence type="ECO:0000256" key="7">
    <source>
        <dbReference type="ARBA" id="ARBA00022723"/>
    </source>
</evidence>
<dbReference type="GO" id="GO:0020037">
    <property type="term" value="F:heme binding"/>
    <property type="evidence" value="ECO:0007669"/>
    <property type="project" value="InterPro"/>
</dbReference>
<keyword evidence="5 13" id="KW-0349">Heme</keyword>
<dbReference type="PRINTS" id="PR00385">
    <property type="entry name" value="P450"/>
</dbReference>
<proteinExistence type="inferred from homology"/>
<comment type="similarity">
    <text evidence="4">Belongs to the cytochrome P450 family.</text>
</comment>
<comment type="subcellular location">
    <subcellularLocation>
        <location evidence="2">Membrane</location>
    </subcellularLocation>
</comment>
<dbReference type="InterPro" id="IPR002401">
    <property type="entry name" value="Cyt_P450_E_grp-I"/>
</dbReference>
<evidence type="ECO:0000256" key="12">
    <source>
        <dbReference type="ARBA" id="ARBA00023136"/>
    </source>
</evidence>
<comment type="pathway">
    <text evidence="3">Mycotoxin biosynthesis.</text>
</comment>
<dbReference type="GO" id="GO:0016705">
    <property type="term" value="F:oxidoreductase activity, acting on paired donors, with incorporation or reduction of molecular oxygen"/>
    <property type="evidence" value="ECO:0007669"/>
    <property type="project" value="InterPro"/>
</dbReference>
<dbReference type="GO" id="GO:0005506">
    <property type="term" value="F:iron ion binding"/>
    <property type="evidence" value="ECO:0007669"/>
    <property type="project" value="InterPro"/>
</dbReference>
<keyword evidence="6 14" id="KW-0812">Transmembrane</keyword>
<keyword evidence="10 13" id="KW-0408">Iron</keyword>
<name>A0AAQ3RBR6_9PEZI</name>
<dbReference type="PRINTS" id="PR00463">
    <property type="entry name" value="EP450I"/>
</dbReference>
<dbReference type="PANTHER" id="PTHR24305">
    <property type="entry name" value="CYTOCHROME P450"/>
    <property type="match status" value="1"/>
</dbReference>
<evidence type="ECO:0000256" key="13">
    <source>
        <dbReference type="PIRSR" id="PIRSR602401-1"/>
    </source>
</evidence>
<evidence type="ECO:0000313" key="15">
    <source>
        <dbReference type="EMBL" id="WPH03856.1"/>
    </source>
</evidence>